<dbReference type="InterPro" id="IPR007362">
    <property type="entry name" value="DUF429"/>
</dbReference>
<name>W4LES8_ENTF1</name>
<keyword evidence="2" id="KW-1185">Reference proteome</keyword>
<sequence>MSSLTLKPSPYWLAGVDGCRSGWVVALARLAPNHRLHRLQFIVCPHFKAVLSLAPTPEIMAIDIPIGLLDSPQPGGRDCDQLARRLLRRRSSSVFSPPSRLVLPATHYDQVRGHGMSRQAFGILPKIREVDDLITPDAQDTVYEAHPELAFMKLAGAPMQHNKKTADGREERLQALRRTSDPVYASLPSALQRALRTYKRTQVAYDDLLDACVLLKTSYHLAMCQAQRLPTTPVLDAKGLRMEICY</sequence>
<gene>
    <name evidence="1" type="ORF">ETSY1_26660</name>
</gene>
<accession>W4LES8</accession>
<proteinExistence type="predicted"/>
<comment type="caution">
    <text evidence="1">The sequence shown here is derived from an EMBL/GenBank/DDBJ whole genome shotgun (WGS) entry which is preliminary data.</text>
</comment>
<dbReference type="EMBL" id="AZHW01000790">
    <property type="protein sequence ID" value="ETW96419.1"/>
    <property type="molecule type" value="Genomic_DNA"/>
</dbReference>
<protein>
    <recommendedName>
        <fullName evidence="3">DUF429 domain-containing protein</fullName>
    </recommendedName>
</protein>
<dbReference type="HOGENOM" id="CLU_080977_1_0_7"/>
<dbReference type="Pfam" id="PF04250">
    <property type="entry name" value="DUF429"/>
    <property type="match status" value="1"/>
</dbReference>
<organism evidence="1 2">
    <name type="scientific">Entotheonella factor</name>
    <dbReference type="NCBI Taxonomy" id="1429438"/>
    <lineage>
        <taxon>Bacteria</taxon>
        <taxon>Pseudomonadati</taxon>
        <taxon>Nitrospinota/Tectimicrobiota group</taxon>
        <taxon>Candidatus Tectimicrobiota</taxon>
        <taxon>Candidatus Entotheonellia</taxon>
        <taxon>Candidatus Entotheonellales</taxon>
        <taxon>Candidatus Entotheonellaceae</taxon>
        <taxon>Candidatus Entotheonella</taxon>
    </lineage>
</organism>
<evidence type="ECO:0008006" key="3">
    <source>
        <dbReference type="Google" id="ProtNLM"/>
    </source>
</evidence>
<evidence type="ECO:0000313" key="2">
    <source>
        <dbReference type="Proteomes" id="UP000019141"/>
    </source>
</evidence>
<evidence type="ECO:0000313" key="1">
    <source>
        <dbReference type="EMBL" id="ETW96419.1"/>
    </source>
</evidence>
<reference evidence="1 2" key="1">
    <citation type="journal article" date="2014" name="Nature">
        <title>An environmental bacterial taxon with a large and distinct metabolic repertoire.</title>
        <authorList>
            <person name="Wilson M.C."/>
            <person name="Mori T."/>
            <person name="Ruckert C."/>
            <person name="Uria A.R."/>
            <person name="Helf M.J."/>
            <person name="Takada K."/>
            <person name="Gernert C."/>
            <person name="Steffens U.A."/>
            <person name="Heycke N."/>
            <person name="Schmitt S."/>
            <person name="Rinke C."/>
            <person name="Helfrich E.J."/>
            <person name="Brachmann A.O."/>
            <person name="Gurgui C."/>
            <person name="Wakimoto T."/>
            <person name="Kracht M."/>
            <person name="Crusemann M."/>
            <person name="Hentschel U."/>
            <person name="Abe I."/>
            <person name="Matsunaga S."/>
            <person name="Kalinowski J."/>
            <person name="Takeyama H."/>
            <person name="Piel J."/>
        </authorList>
    </citation>
    <scope>NUCLEOTIDE SEQUENCE [LARGE SCALE GENOMIC DNA]</scope>
    <source>
        <strain evidence="2">TSY1</strain>
    </source>
</reference>
<dbReference type="Proteomes" id="UP000019141">
    <property type="component" value="Unassembled WGS sequence"/>
</dbReference>
<dbReference type="AlphaFoldDB" id="W4LES8"/>